<proteinExistence type="predicted"/>
<accession>A0AAV0X626</accession>
<dbReference type="AlphaFoldDB" id="A0AAV0X626"/>
<organism evidence="1 2">
    <name type="scientific">Macrosiphum euphorbiae</name>
    <name type="common">potato aphid</name>
    <dbReference type="NCBI Taxonomy" id="13131"/>
    <lineage>
        <taxon>Eukaryota</taxon>
        <taxon>Metazoa</taxon>
        <taxon>Ecdysozoa</taxon>
        <taxon>Arthropoda</taxon>
        <taxon>Hexapoda</taxon>
        <taxon>Insecta</taxon>
        <taxon>Pterygota</taxon>
        <taxon>Neoptera</taxon>
        <taxon>Paraneoptera</taxon>
        <taxon>Hemiptera</taxon>
        <taxon>Sternorrhyncha</taxon>
        <taxon>Aphidomorpha</taxon>
        <taxon>Aphidoidea</taxon>
        <taxon>Aphididae</taxon>
        <taxon>Macrosiphini</taxon>
        <taxon>Macrosiphum</taxon>
    </lineage>
</organism>
<dbReference type="Proteomes" id="UP001160148">
    <property type="component" value="Unassembled WGS sequence"/>
</dbReference>
<reference evidence="1 2" key="1">
    <citation type="submission" date="2023-01" db="EMBL/GenBank/DDBJ databases">
        <authorList>
            <person name="Whitehead M."/>
        </authorList>
    </citation>
    <scope>NUCLEOTIDE SEQUENCE [LARGE SCALE GENOMIC DNA]</scope>
</reference>
<evidence type="ECO:0000313" key="2">
    <source>
        <dbReference type="Proteomes" id="UP001160148"/>
    </source>
</evidence>
<name>A0AAV0X626_9HEMI</name>
<sequence length="92" mass="10250">MGTTLLLRPRQLLRTYWNSSAEITTCQDNHPVNCATALLLITDLTAKVEGPGNVLETIHRQCIDENRVSAVTMSLVNGHGGCCQRVHWSVYR</sequence>
<comment type="caution">
    <text evidence="1">The sequence shown here is derived from an EMBL/GenBank/DDBJ whole genome shotgun (WGS) entry which is preliminary data.</text>
</comment>
<keyword evidence="2" id="KW-1185">Reference proteome</keyword>
<evidence type="ECO:0000313" key="1">
    <source>
        <dbReference type="EMBL" id="CAI6363257.1"/>
    </source>
</evidence>
<gene>
    <name evidence="1" type="ORF">MEUPH1_LOCUS18230</name>
</gene>
<dbReference type="EMBL" id="CARXXK010000003">
    <property type="protein sequence ID" value="CAI6363257.1"/>
    <property type="molecule type" value="Genomic_DNA"/>
</dbReference>
<protein>
    <submittedName>
        <fullName evidence="1">Uncharacterized protein</fullName>
    </submittedName>
</protein>